<comment type="caution">
    <text evidence="1">The sequence shown here is derived from an EMBL/GenBank/DDBJ whole genome shotgun (WGS) entry which is preliminary data.</text>
</comment>
<evidence type="ECO:0000313" key="2">
    <source>
        <dbReference type="Proteomes" id="UP000231134"/>
    </source>
</evidence>
<dbReference type="OrthoDB" id="9797316at2"/>
<sequence>MEKKVKIAKGATMSKAEVDEFEGSLAGFFEEGVRDGSAIVSEGHWEKTVAEIKARNARNERKMTSLRVPVWILEGLKRNAERGGVKFSEYAIEALAKAAV</sequence>
<evidence type="ECO:0000313" key="1">
    <source>
        <dbReference type="EMBL" id="PJJ42378.1"/>
    </source>
</evidence>
<gene>
    <name evidence="1" type="ORF">BGX16_2404</name>
</gene>
<reference evidence="1 2" key="1">
    <citation type="submission" date="2017-11" db="EMBL/GenBank/DDBJ databases">
        <title>Animal gut microbial communities from fecal samples from Wisconsin, USA.</title>
        <authorList>
            <person name="Neumann A."/>
        </authorList>
    </citation>
    <scope>NUCLEOTIDE SEQUENCE [LARGE SCALE GENOMIC DNA]</scope>
    <source>
        <strain evidence="1 2">UWS3</strain>
    </source>
</reference>
<dbReference type="Proteomes" id="UP000231134">
    <property type="component" value="Unassembled WGS sequence"/>
</dbReference>
<accession>A0A2M9A9L7</accession>
<organism evidence="1 2">
    <name type="scientific">Hallerella succinigenes</name>
    <dbReference type="NCBI Taxonomy" id="1896222"/>
    <lineage>
        <taxon>Bacteria</taxon>
        <taxon>Pseudomonadati</taxon>
        <taxon>Fibrobacterota</taxon>
        <taxon>Fibrobacteria</taxon>
        <taxon>Fibrobacterales</taxon>
        <taxon>Fibrobacteraceae</taxon>
        <taxon>Hallerella</taxon>
    </lineage>
</organism>
<dbReference type="AlphaFoldDB" id="A0A2M9A9L7"/>
<protein>
    <submittedName>
        <fullName evidence="1">Uncharacterized protein</fullName>
    </submittedName>
</protein>
<proteinExistence type="predicted"/>
<keyword evidence="2" id="KW-1185">Reference proteome</keyword>
<dbReference type="RefSeq" id="WP_157798028.1">
    <property type="nucleotide sequence ID" value="NZ_PGEX01000001.1"/>
</dbReference>
<name>A0A2M9A9L7_9BACT</name>
<dbReference type="EMBL" id="PGEX01000001">
    <property type="protein sequence ID" value="PJJ42378.1"/>
    <property type="molecule type" value="Genomic_DNA"/>
</dbReference>